<dbReference type="GO" id="GO:0140359">
    <property type="term" value="F:ABC-type transporter activity"/>
    <property type="evidence" value="ECO:0007669"/>
    <property type="project" value="InterPro"/>
</dbReference>
<evidence type="ECO:0000256" key="3">
    <source>
        <dbReference type="ARBA" id="ARBA00022989"/>
    </source>
</evidence>
<dbReference type="Pfam" id="PF01061">
    <property type="entry name" value="ABC2_membrane"/>
    <property type="match status" value="1"/>
</dbReference>
<dbReference type="PANTHER" id="PTHR48040">
    <property type="entry name" value="PLEIOTROPIC DRUG RESISTANCE PROTEIN 1-LIKE ISOFORM X1"/>
    <property type="match status" value="1"/>
</dbReference>
<keyword evidence="3 5" id="KW-1133">Transmembrane helix</keyword>
<comment type="subcellular location">
    <subcellularLocation>
        <location evidence="1">Membrane</location>
        <topology evidence="1">Multi-pass membrane protein</topology>
    </subcellularLocation>
</comment>
<sequence length="106" mass="12151">MHRESIDDGSVYIGALYFSLSMLTVLGISEISMASAKLAVLYKQRDHLFYPSWAYAIPTWILKIPLSFLDVANWVFLTYYVIGYDSNVARCDVFFSSFLAAENRFQ</sequence>
<dbReference type="InterPro" id="IPR013525">
    <property type="entry name" value="ABC2_TM"/>
</dbReference>
<evidence type="ECO:0000259" key="6">
    <source>
        <dbReference type="Pfam" id="PF01061"/>
    </source>
</evidence>
<feature type="transmembrane region" description="Helical" evidence="5">
    <location>
        <begin position="60"/>
        <end position="82"/>
    </location>
</feature>
<evidence type="ECO:0000256" key="1">
    <source>
        <dbReference type="ARBA" id="ARBA00004141"/>
    </source>
</evidence>
<reference evidence="7 8" key="1">
    <citation type="submission" date="2020-01" db="EMBL/GenBank/DDBJ databases">
        <title>Genome sequence of Arachis hypogaea, cultivar Shitouqi.</title>
        <authorList>
            <person name="Zhuang W."/>
            <person name="Chen H."/>
            <person name="Varshney R."/>
            <person name="Wang D."/>
            <person name="Ming R."/>
        </authorList>
    </citation>
    <scope>NUCLEOTIDE SEQUENCE [LARGE SCALE GENOMIC DNA]</scope>
    <source>
        <tissue evidence="7">Young leaf</tissue>
    </source>
</reference>
<evidence type="ECO:0000313" key="7">
    <source>
        <dbReference type="EMBL" id="QHN75715.1"/>
    </source>
</evidence>
<dbReference type="EMBL" id="CP031001">
    <property type="protein sequence ID" value="QHN75715.1"/>
    <property type="molecule type" value="Genomic_DNA"/>
</dbReference>
<dbReference type="AlphaFoldDB" id="A0A6B9V3Y9"/>
<evidence type="ECO:0000256" key="4">
    <source>
        <dbReference type="ARBA" id="ARBA00023136"/>
    </source>
</evidence>
<name>A0A6B9V3Y9_ARAHY</name>
<dbReference type="Proteomes" id="UP000464620">
    <property type="component" value="Chromosome B09"/>
</dbReference>
<dbReference type="PANTHER" id="PTHR48040:SF35">
    <property type="entry name" value="ABC TRANSPORTER G FAMILY MEMBER 39-LIKE"/>
    <property type="match status" value="1"/>
</dbReference>
<accession>A0A6B9V3Y9</accession>
<evidence type="ECO:0000313" key="8">
    <source>
        <dbReference type="Proteomes" id="UP000464620"/>
    </source>
</evidence>
<organism evidence="7 8">
    <name type="scientific">Arachis hypogaea</name>
    <name type="common">Peanut</name>
    <dbReference type="NCBI Taxonomy" id="3818"/>
    <lineage>
        <taxon>Eukaryota</taxon>
        <taxon>Viridiplantae</taxon>
        <taxon>Streptophyta</taxon>
        <taxon>Embryophyta</taxon>
        <taxon>Tracheophyta</taxon>
        <taxon>Spermatophyta</taxon>
        <taxon>Magnoliopsida</taxon>
        <taxon>eudicotyledons</taxon>
        <taxon>Gunneridae</taxon>
        <taxon>Pentapetalae</taxon>
        <taxon>rosids</taxon>
        <taxon>fabids</taxon>
        <taxon>Fabales</taxon>
        <taxon>Fabaceae</taxon>
        <taxon>Papilionoideae</taxon>
        <taxon>50 kb inversion clade</taxon>
        <taxon>dalbergioids sensu lato</taxon>
        <taxon>Dalbergieae</taxon>
        <taxon>Pterocarpus clade</taxon>
        <taxon>Arachis</taxon>
    </lineage>
</organism>
<feature type="domain" description="ABC-2 type transporter transmembrane" evidence="6">
    <location>
        <begin position="8"/>
        <end position="95"/>
    </location>
</feature>
<evidence type="ECO:0000256" key="5">
    <source>
        <dbReference type="SAM" id="Phobius"/>
    </source>
</evidence>
<feature type="transmembrane region" description="Helical" evidence="5">
    <location>
        <begin position="12"/>
        <end position="40"/>
    </location>
</feature>
<protein>
    <submittedName>
        <fullName evidence="7">Pleiotropic drug resistance protein</fullName>
    </submittedName>
</protein>
<dbReference type="GO" id="GO:0016020">
    <property type="term" value="C:membrane"/>
    <property type="evidence" value="ECO:0007669"/>
    <property type="project" value="UniProtKB-SubCell"/>
</dbReference>
<proteinExistence type="predicted"/>
<evidence type="ECO:0000256" key="2">
    <source>
        <dbReference type="ARBA" id="ARBA00022692"/>
    </source>
</evidence>
<keyword evidence="4 5" id="KW-0472">Membrane</keyword>
<gene>
    <name evidence="7" type="ORF">DS421_19g637690</name>
</gene>
<keyword evidence="2 5" id="KW-0812">Transmembrane</keyword>